<gene>
    <name evidence="1" type="ORF">Syun_014426</name>
</gene>
<sequence>MSLFKSQSTMLSLCSLAPNSPKTLSSSTTPLPLPTTITRRRLLLFTLSISPSLTPLCSSALKTFDPVSPAERDASASLTRRISEAVELLERGRELQVQGDFVRALDSFSQVIKGYKDLALSEYARVGRALALYEVGDREEAIAELEDVSISLKGYPEVHAALAAALYADKHAPLLAENQFTIATLLDPRYSDLTYVRETKHWPPSLNWASFLHNNLNCEEAIQSDWFFVTNDKSGFILSYCKPSSLDMLNPDGFIGRCRLSVPLIKKSATASFWGAALLPAAPLHSATRGAVTEAKEQLLPWIGSNESYWTFHLHVLATIPVVKKLHGFDNVENC</sequence>
<keyword evidence="2" id="KW-1185">Reference proteome</keyword>
<proteinExistence type="predicted"/>
<dbReference type="PANTHER" id="PTHR37910">
    <property type="entry name" value="EXPRESSED PROTEIN"/>
    <property type="match status" value="1"/>
</dbReference>
<evidence type="ECO:0000313" key="2">
    <source>
        <dbReference type="Proteomes" id="UP001420932"/>
    </source>
</evidence>
<dbReference type="Proteomes" id="UP001420932">
    <property type="component" value="Unassembled WGS sequence"/>
</dbReference>
<comment type="caution">
    <text evidence="1">The sequence shown here is derived from an EMBL/GenBank/DDBJ whole genome shotgun (WGS) entry which is preliminary data.</text>
</comment>
<evidence type="ECO:0000313" key="1">
    <source>
        <dbReference type="EMBL" id="KAK9135096.1"/>
    </source>
</evidence>
<name>A0AAP0JJA8_9MAGN</name>
<organism evidence="1 2">
    <name type="scientific">Stephania yunnanensis</name>
    <dbReference type="NCBI Taxonomy" id="152371"/>
    <lineage>
        <taxon>Eukaryota</taxon>
        <taxon>Viridiplantae</taxon>
        <taxon>Streptophyta</taxon>
        <taxon>Embryophyta</taxon>
        <taxon>Tracheophyta</taxon>
        <taxon>Spermatophyta</taxon>
        <taxon>Magnoliopsida</taxon>
        <taxon>Ranunculales</taxon>
        <taxon>Menispermaceae</taxon>
        <taxon>Menispermoideae</taxon>
        <taxon>Cissampelideae</taxon>
        <taxon>Stephania</taxon>
    </lineage>
</organism>
<dbReference type="PANTHER" id="PTHR37910:SF2">
    <property type="entry name" value="EXPRESSED PROTEIN"/>
    <property type="match status" value="1"/>
</dbReference>
<dbReference type="EMBL" id="JBBNAF010000006">
    <property type="protein sequence ID" value="KAK9135096.1"/>
    <property type="molecule type" value="Genomic_DNA"/>
</dbReference>
<reference evidence="1 2" key="1">
    <citation type="submission" date="2024-01" db="EMBL/GenBank/DDBJ databases">
        <title>Genome assemblies of Stephania.</title>
        <authorList>
            <person name="Yang L."/>
        </authorList>
    </citation>
    <scope>NUCLEOTIDE SEQUENCE [LARGE SCALE GENOMIC DNA]</scope>
    <source>
        <strain evidence="1">YNDBR</strain>
        <tissue evidence="1">Leaf</tissue>
    </source>
</reference>
<dbReference type="AlphaFoldDB" id="A0AAP0JJA8"/>
<dbReference type="Gene3D" id="1.25.40.10">
    <property type="entry name" value="Tetratricopeptide repeat domain"/>
    <property type="match status" value="1"/>
</dbReference>
<dbReference type="SUPFAM" id="SSF48452">
    <property type="entry name" value="TPR-like"/>
    <property type="match status" value="1"/>
</dbReference>
<protein>
    <submittedName>
        <fullName evidence="1">Uncharacterized protein</fullName>
    </submittedName>
</protein>
<accession>A0AAP0JJA8</accession>
<dbReference type="InterPro" id="IPR011990">
    <property type="entry name" value="TPR-like_helical_dom_sf"/>
</dbReference>